<feature type="domain" description="UspA" evidence="2">
    <location>
        <begin position="2"/>
        <end position="140"/>
    </location>
</feature>
<organism evidence="3 4">
    <name type="scientific">Azohydromonas lata</name>
    <dbReference type="NCBI Taxonomy" id="45677"/>
    <lineage>
        <taxon>Bacteria</taxon>
        <taxon>Pseudomonadati</taxon>
        <taxon>Pseudomonadota</taxon>
        <taxon>Betaproteobacteria</taxon>
        <taxon>Burkholderiales</taxon>
        <taxon>Sphaerotilaceae</taxon>
        <taxon>Azohydromonas</taxon>
    </lineage>
</organism>
<dbReference type="InterPro" id="IPR006015">
    <property type="entry name" value="Universal_stress_UspA"/>
</dbReference>
<protein>
    <submittedName>
        <fullName evidence="3">Universal stress protein</fullName>
    </submittedName>
</protein>
<evidence type="ECO:0000313" key="3">
    <source>
        <dbReference type="EMBL" id="MDZ5459906.1"/>
    </source>
</evidence>
<comment type="caution">
    <text evidence="3">The sequence shown here is derived from an EMBL/GenBank/DDBJ whole genome shotgun (WGS) entry which is preliminary data.</text>
</comment>
<evidence type="ECO:0000313" key="4">
    <source>
        <dbReference type="Proteomes" id="UP001293718"/>
    </source>
</evidence>
<dbReference type="Gene3D" id="3.40.50.620">
    <property type="entry name" value="HUPs"/>
    <property type="match status" value="1"/>
</dbReference>
<reference evidence="3 4" key="1">
    <citation type="submission" date="2023-11" db="EMBL/GenBank/DDBJ databases">
        <title>Draft genome of Azohydromonas lata strain H1 (DSM1123), a polyhydroxyalkanoate producer.</title>
        <authorList>
            <person name="Traversa D."/>
            <person name="D'Addabbo P."/>
            <person name="Pazzani C."/>
            <person name="Manzari C."/>
            <person name="Chiara M."/>
            <person name="Scrascia M."/>
        </authorList>
    </citation>
    <scope>NUCLEOTIDE SEQUENCE [LARGE SCALE GENOMIC DNA]</scope>
    <source>
        <strain evidence="3 4">H1</strain>
    </source>
</reference>
<dbReference type="InterPro" id="IPR014729">
    <property type="entry name" value="Rossmann-like_a/b/a_fold"/>
</dbReference>
<accession>A0ABU5ILW4</accession>
<dbReference type="PRINTS" id="PR01438">
    <property type="entry name" value="UNVRSLSTRESS"/>
</dbReference>
<dbReference type="EMBL" id="JAXOJX010000053">
    <property type="protein sequence ID" value="MDZ5459906.1"/>
    <property type="molecule type" value="Genomic_DNA"/>
</dbReference>
<dbReference type="RefSeq" id="WP_322467537.1">
    <property type="nucleotide sequence ID" value="NZ_JAXOJX010000053.1"/>
</dbReference>
<evidence type="ECO:0000256" key="1">
    <source>
        <dbReference type="ARBA" id="ARBA00008791"/>
    </source>
</evidence>
<dbReference type="Proteomes" id="UP001293718">
    <property type="component" value="Unassembled WGS sequence"/>
</dbReference>
<sequence>MLLASDGSPGAAQALQRLLALRAQLREPAALEVHVVNVQRPVSGDVASFVPKTSLDDYHHERAEAALQPARAALAAAGVPFKEHQHVGDPGAAISDVAAAQGCDLIVMGAQGLGSHTAALLGSVAARTLHLSRVPVMVVRA</sequence>
<dbReference type="CDD" id="cd00293">
    <property type="entry name" value="USP-like"/>
    <property type="match status" value="1"/>
</dbReference>
<name>A0ABU5ILW4_9BURK</name>
<comment type="similarity">
    <text evidence="1">Belongs to the universal stress protein A family.</text>
</comment>
<gene>
    <name evidence="3" type="ORF">SM757_25315</name>
</gene>
<dbReference type="PANTHER" id="PTHR46268">
    <property type="entry name" value="STRESS RESPONSE PROTEIN NHAX"/>
    <property type="match status" value="1"/>
</dbReference>
<dbReference type="SUPFAM" id="SSF52402">
    <property type="entry name" value="Adenine nucleotide alpha hydrolases-like"/>
    <property type="match status" value="1"/>
</dbReference>
<dbReference type="InterPro" id="IPR006016">
    <property type="entry name" value="UspA"/>
</dbReference>
<dbReference type="PANTHER" id="PTHR46268:SF6">
    <property type="entry name" value="UNIVERSAL STRESS PROTEIN UP12"/>
    <property type="match status" value="1"/>
</dbReference>
<dbReference type="Pfam" id="PF00582">
    <property type="entry name" value="Usp"/>
    <property type="match status" value="1"/>
</dbReference>
<keyword evidence="4" id="KW-1185">Reference proteome</keyword>
<evidence type="ECO:0000259" key="2">
    <source>
        <dbReference type="Pfam" id="PF00582"/>
    </source>
</evidence>
<proteinExistence type="inferred from homology"/>